<feature type="domain" description="UvrD-like helicase C-terminal" evidence="10">
    <location>
        <begin position="273"/>
        <end position="575"/>
    </location>
</feature>
<dbReference type="SUPFAM" id="SSF52980">
    <property type="entry name" value="Restriction endonuclease-like"/>
    <property type="match status" value="1"/>
</dbReference>
<keyword evidence="8" id="KW-0238">DNA-binding</keyword>
<dbReference type="GO" id="GO:0006310">
    <property type="term" value="P:DNA recombination"/>
    <property type="evidence" value="ECO:0007669"/>
    <property type="project" value="TreeGrafter"/>
</dbReference>
<keyword evidence="9" id="KW-0234">DNA repair</keyword>
<dbReference type="GO" id="GO:0004527">
    <property type="term" value="F:exonuclease activity"/>
    <property type="evidence" value="ECO:0007669"/>
    <property type="project" value="UniProtKB-KW"/>
</dbReference>
<dbReference type="AlphaFoldDB" id="A0A8D4UV26"/>
<dbReference type="EMBL" id="AP019697">
    <property type="protein sequence ID" value="BBK25518.1"/>
    <property type="molecule type" value="Genomic_DNA"/>
</dbReference>
<protein>
    <submittedName>
        <fullName evidence="11">ATP-dependent helicase/deoxyribonuclease subunit B</fullName>
    </submittedName>
</protein>
<evidence type="ECO:0000256" key="3">
    <source>
        <dbReference type="ARBA" id="ARBA00022763"/>
    </source>
</evidence>
<evidence type="ECO:0000313" key="11">
    <source>
        <dbReference type="EMBL" id="BBK25518.1"/>
    </source>
</evidence>
<evidence type="ECO:0000256" key="7">
    <source>
        <dbReference type="ARBA" id="ARBA00022840"/>
    </source>
</evidence>
<dbReference type="Pfam" id="PF21445">
    <property type="entry name" value="ADDB_N"/>
    <property type="match status" value="1"/>
</dbReference>
<evidence type="ECO:0000256" key="2">
    <source>
        <dbReference type="ARBA" id="ARBA00022741"/>
    </source>
</evidence>
<name>A0A8D4UV26_9FIRM</name>
<evidence type="ECO:0000256" key="8">
    <source>
        <dbReference type="ARBA" id="ARBA00023125"/>
    </source>
</evidence>
<accession>A0A8D4UV26</accession>
<dbReference type="PROSITE" id="PS51217">
    <property type="entry name" value="UVRD_HELICASE_CTER"/>
    <property type="match status" value="1"/>
</dbReference>
<dbReference type="OrthoDB" id="9758506at2"/>
<reference evidence="12" key="1">
    <citation type="submission" date="2019-05" db="EMBL/GenBank/DDBJ databases">
        <title>Complete genome sequencing of Dialister sp. strain 5BBH33.</title>
        <authorList>
            <person name="Sakamoto M."/>
            <person name="Murakami T."/>
            <person name="Mori H."/>
        </authorList>
    </citation>
    <scope>NUCLEOTIDE SEQUENCE [LARGE SCALE GENOMIC DNA]</scope>
    <source>
        <strain evidence="12">5BBH33</strain>
    </source>
</reference>
<dbReference type="Gene3D" id="3.40.50.300">
    <property type="entry name" value="P-loop containing nucleotide triphosphate hydrolases"/>
    <property type="match status" value="3"/>
</dbReference>
<dbReference type="SUPFAM" id="SSF52540">
    <property type="entry name" value="P-loop containing nucleoside triphosphate hydrolases"/>
    <property type="match status" value="1"/>
</dbReference>
<evidence type="ECO:0000256" key="1">
    <source>
        <dbReference type="ARBA" id="ARBA00022722"/>
    </source>
</evidence>
<dbReference type="PANTHER" id="PTHR30591:SF1">
    <property type="entry name" value="RECBCD ENZYME SUBUNIT RECC"/>
    <property type="match status" value="1"/>
</dbReference>
<dbReference type="GO" id="GO:0003677">
    <property type="term" value="F:DNA binding"/>
    <property type="evidence" value="ECO:0007669"/>
    <property type="project" value="UniProtKB-KW"/>
</dbReference>
<evidence type="ECO:0000256" key="4">
    <source>
        <dbReference type="ARBA" id="ARBA00022801"/>
    </source>
</evidence>
<dbReference type="InterPro" id="IPR027417">
    <property type="entry name" value="P-loop_NTPase"/>
</dbReference>
<evidence type="ECO:0000256" key="5">
    <source>
        <dbReference type="ARBA" id="ARBA00022806"/>
    </source>
</evidence>
<dbReference type="GO" id="GO:0004386">
    <property type="term" value="F:helicase activity"/>
    <property type="evidence" value="ECO:0007669"/>
    <property type="project" value="UniProtKB-KW"/>
</dbReference>
<keyword evidence="4" id="KW-0378">Hydrolase</keyword>
<dbReference type="Pfam" id="PF12705">
    <property type="entry name" value="PDDEXK_1"/>
    <property type="match status" value="1"/>
</dbReference>
<dbReference type="GO" id="GO:0006281">
    <property type="term" value="P:DNA repair"/>
    <property type="evidence" value="ECO:0007669"/>
    <property type="project" value="UniProtKB-KW"/>
</dbReference>
<dbReference type="KEGG" id="dho:Dia5BBH33_14530"/>
<dbReference type="Proteomes" id="UP000320585">
    <property type="component" value="Chromosome"/>
</dbReference>
<sequence length="1144" mass="130128">MSLHFIFGRAGTGKTTRCCREIQDYVRGETGRKAFLLVPDQGTYTAEYLLAKSFPGEGFTDVTVCGFSRLAYRVFQELHSPVAEALSPLGQQIIVRRILDEKKDELQMIVKAASHPHFSEEVRLLLHQLDLFCVTENDLAAAAEEEGDTPLGRKMKDLSIIYTAYNEYLRSHFNYEGSLFDLLAHEIPKSDMIRHSRIWIDGFNGMAPQKINIVSALIHTAEEVTMTLQMDRPEDAAENTTFLRPYKLYEDLSLRERHSDFTTLTEKVRFHSPRLSSMDESFFARRALSCPLPKEKNVRPEEGLHILRAARKEEEVDAISRAILTLVRDKGFRWRDILVLLRTPDDYTDIFERSFEKYKIAAFIDKKHPMNNHPLVMMTDGLLRFLTAETTRKNSGWQKETIFRLLKTFLLRDFTPEETDRLENYVLSHGIRAWQWHKAWKFREYWDIDAEAQPPSEKELAALREANDWRVRLTSLLDPLASAWKKAKTVREKCALLYQFYLDEKVPDTLAGLDDVESLHTNIRTHLQVWKKMLSLLDEIVHAAGDEIMSGKDFLSLLEDGLSSLTYSTIPPSLDHVTVTGMDRGYAMEARAVFIPGICEGDFPKNIGESGFFTESERQKIFAESRLRFGADLMQVVHQEQFYCYLALTRASDVLYLSLPAVREDGTETEPSLLLTQLSGLGYPSEDIHVLPPSPANDDASFFCNPDQALSLLPSILRESIPEKDSRWAGLAAWAKNNSSYGTTLWLKMQSLHYSNEAEPLPLDIAARLFKPGGRFLSSVTRLENYRGCAYRYFLQYGLGIKERDTGDLQSLDFGNYLHASLHRFGSVLGKENKQWRDATDEDIENLSSKIASSIAPRVRYGALHSDAASRYTENALNKTFKNTLSSLREWSKSSSFDTKALEHKFFLHLRAENGETFTLNGKIDRVDMLGENVAVYDYKTGHTTASLVEIVSGLKLQLLTYLLGLMEEADGNPLLPAALMYIYLSGDVKIVSSVPRNGIPDLPAKDGASGFITSSGATVYDLDSRAGSNDSILPVRMKNDGDPYNTGNVLSKEDFDHLLRIVKKRIIMLYEEMISGRIDIRPVRFKGSSPCKYCPYHSICRFDPSRREENYDYIHAVSDKDMKRELPGIAFDMTKPRKEDDNG</sequence>
<dbReference type="Gene3D" id="3.90.320.10">
    <property type="match status" value="1"/>
</dbReference>
<dbReference type="InterPro" id="IPR011335">
    <property type="entry name" value="Restrct_endonuc-II-like"/>
</dbReference>
<proteinExistence type="predicted"/>
<keyword evidence="12" id="KW-1185">Reference proteome</keyword>
<dbReference type="GeneID" id="92716677"/>
<keyword evidence="7" id="KW-0067">ATP-binding</keyword>
<dbReference type="InterPro" id="IPR011604">
    <property type="entry name" value="PDDEXK-like_dom_sf"/>
</dbReference>
<evidence type="ECO:0000256" key="9">
    <source>
        <dbReference type="ARBA" id="ARBA00023204"/>
    </source>
</evidence>
<keyword evidence="5 11" id="KW-0347">Helicase</keyword>
<keyword evidence="3" id="KW-0227">DNA damage</keyword>
<organism evidence="11 12">
    <name type="scientific">Dialister hominis</name>
    <dbReference type="NCBI Taxonomy" id="2582419"/>
    <lineage>
        <taxon>Bacteria</taxon>
        <taxon>Bacillati</taxon>
        <taxon>Bacillota</taxon>
        <taxon>Negativicutes</taxon>
        <taxon>Veillonellales</taxon>
        <taxon>Veillonellaceae</taxon>
        <taxon>Dialister</taxon>
    </lineage>
</organism>
<evidence type="ECO:0000259" key="10">
    <source>
        <dbReference type="PROSITE" id="PS51217"/>
    </source>
</evidence>
<keyword evidence="1" id="KW-0540">Nuclease</keyword>
<keyword evidence="6" id="KW-0269">Exonuclease</keyword>
<dbReference type="InterPro" id="IPR049035">
    <property type="entry name" value="ADDB_N"/>
</dbReference>
<keyword evidence="2" id="KW-0547">Nucleotide-binding</keyword>
<dbReference type="GO" id="GO:0005524">
    <property type="term" value="F:ATP binding"/>
    <property type="evidence" value="ECO:0007669"/>
    <property type="project" value="UniProtKB-KW"/>
</dbReference>
<dbReference type="RefSeq" id="WP_143332654.1">
    <property type="nucleotide sequence ID" value="NZ_AP019697.1"/>
</dbReference>
<dbReference type="PANTHER" id="PTHR30591">
    <property type="entry name" value="RECBCD ENZYME SUBUNIT RECC"/>
    <property type="match status" value="1"/>
</dbReference>
<dbReference type="InterPro" id="IPR038726">
    <property type="entry name" value="PDDEXK_AddAB-type"/>
</dbReference>
<evidence type="ECO:0000313" key="12">
    <source>
        <dbReference type="Proteomes" id="UP000320585"/>
    </source>
</evidence>
<evidence type="ECO:0000256" key="6">
    <source>
        <dbReference type="ARBA" id="ARBA00022839"/>
    </source>
</evidence>
<dbReference type="InterPro" id="IPR014017">
    <property type="entry name" value="DNA_helicase_UvrD-like_C"/>
</dbReference>
<gene>
    <name evidence="11" type="primary">addB</name>
    <name evidence="11" type="ORF">Dia5BBH33_14530</name>
</gene>